<dbReference type="KEGG" id="pdh:B9T62_15465"/>
<dbReference type="AlphaFoldDB" id="A0A2Z2KPB1"/>
<reference evidence="2 3" key="1">
    <citation type="submission" date="2017-06" db="EMBL/GenBank/DDBJ databases">
        <title>Complete genome sequence of Paenibacillus donghaensis KCTC 13049T isolated from East Sea sediment, South Korea.</title>
        <authorList>
            <person name="Jung B.K."/>
            <person name="Hong S.-J."/>
            <person name="Shin J.-H."/>
        </authorList>
    </citation>
    <scope>NUCLEOTIDE SEQUENCE [LARGE SCALE GENOMIC DNA]</scope>
    <source>
        <strain evidence="2 3">KCTC 13049</strain>
    </source>
</reference>
<dbReference type="Gene3D" id="1.10.260.40">
    <property type="entry name" value="lambda repressor-like DNA-binding domains"/>
    <property type="match status" value="1"/>
</dbReference>
<dbReference type="SUPFAM" id="SSF47413">
    <property type="entry name" value="lambda repressor-like DNA-binding domains"/>
    <property type="match status" value="1"/>
</dbReference>
<accession>A0A2Z2KPB1</accession>
<name>A0A2Z2KPB1_9BACL</name>
<dbReference type="SMART" id="SM00530">
    <property type="entry name" value="HTH_XRE"/>
    <property type="match status" value="1"/>
</dbReference>
<dbReference type="CDD" id="cd00093">
    <property type="entry name" value="HTH_XRE"/>
    <property type="match status" value="1"/>
</dbReference>
<proteinExistence type="predicted"/>
<dbReference type="Proteomes" id="UP000249890">
    <property type="component" value="Chromosome"/>
</dbReference>
<keyword evidence="3" id="KW-1185">Reference proteome</keyword>
<sequence>MAFLLGECLLLELLEQVDMSQAEFAKRLKCSRQYVGQLITKKDNATMSLEFAINAADVLGCSVNELYTLRETSSRKGH</sequence>
<dbReference type="PROSITE" id="PS50943">
    <property type="entry name" value="HTH_CROC1"/>
    <property type="match status" value="1"/>
</dbReference>
<evidence type="ECO:0000259" key="1">
    <source>
        <dbReference type="PROSITE" id="PS50943"/>
    </source>
</evidence>
<organism evidence="2 3">
    <name type="scientific">Paenibacillus donghaensis</name>
    <dbReference type="NCBI Taxonomy" id="414771"/>
    <lineage>
        <taxon>Bacteria</taxon>
        <taxon>Bacillati</taxon>
        <taxon>Bacillota</taxon>
        <taxon>Bacilli</taxon>
        <taxon>Bacillales</taxon>
        <taxon>Paenibacillaceae</taxon>
        <taxon>Paenibacillus</taxon>
    </lineage>
</organism>
<dbReference type="InterPro" id="IPR001387">
    <property type="entry name" value="Cro/C1-type_HTH"/>
</dbReference>
<dbReference type="InterPro" id="IPR010982">
    <property type="entry name" value="Lambda_DNA-bd_dom_sf"/>
</dbReference>
<dbReference type="GO" id="GO:0003677">
    <property type="term" value="F:DNA binding"/>
    <property type="evidence" value="ECO:0007669"/>
    <property type="project" value="InterPro"/>
</dbReference>
<feature type="domain" description="HTH cro/C1-type" evidence="1">
    <location>
        <begin position="10"/>
        <end position="66"/>
    </location>
</feature>
<protein>
    <recommendedName>
        <fullName evidence="1">HTH cro/C1-type domain-containing protein</fullName>
    </recommendedName>
</protein>
<dbReference type="Pfam" id="PF01381">
    <property type="entry name" value="HTH_3"/>
    <property type="match status" value="1"/>
</dbReference>
<dbReference type="EMBL" id="CP021780">
    <property type="protein sequence ID" value="ASA22051.1"/>
    <property type="molecule type" value="Genomic_DNA"/>
</dbReference>
<evidence type="ECO:0000313" key="3">
    <source>
        <dbReference type="Proteomes" id="UP000249890"/>
    </source>
</evidence>
<dbReference type="RefSeq" id="WP_087916056.1">
    <property type="nucleotide sequence ID" value="NZ_CP021780.1"/>
</dbReference>
<gene>
    <name evidence="2" type="ORF">B9T62_15465</name>
</gene>
<evidence type="ECO:0000313" key="2">
    <source>
        <dbReference type="EMBL" id="ASA22051.1"/>
    </source>
</evidence>